<gene>
    <name evidence="1" type="ORF">FTUN_4584</name>
</gene>
<sequence length="277" mass="31043">MTDSELASLAADSPIHRNERTWLLVKHYLLRRLRGLVPGNVEFGPYWVSNHHDNGGSFCCRLRCRAAFPFVPESDTWEASLCTSGDKVRSWTDMAVFPFRCGRVVRPGGTFWNLRFAEGHWTSNGWTFPDGPGEWEWVKRAGDCYLFPNIVCEVVRYSSLHRPPIVAVRPANGFDNCLGVPVGTTRVSLHDVRHTGTTDELGGETVFSLANSDRPVVVVPMRTAPRVLSGEIDLGRLPVRGGWVAGAYKVNLRVRYEPHRHDGPEAFVTAPITFTIR</sequence>
<dbReference type="AlphaFoldDB" id="A0A6M5YUC7"/>
<reference evidence="2" key="1">
    <citation type="submission" date="2020-05" db="EMBL/GenBank/DDBJ databases">
        <title>Frigoriglobus tundricola gen. nov., sp. nov., a psychrotolerant cellulolytic planctomycete of the family Gemmataceae with two divergent copies of 16S rRNA gene.</title>
        <authorList>
            <person name="Kulichevskaya I.S."/>
            <person name="Ivanova A.A."/>
            <person name="Naumoff D.G."/>
            <person name="Beletsky A.V."/>
            <person name="Rijpstra W.I.C."/>
            <person name="Sinninghe Damste J.S."/>
            <person name="Mardanov A.V."/>
            <person name="Ravin N.V."/>
            <person name="Dedysh S.N."/>
        </authorList>
    </citation>
    <scope>NUCLEOTIDE SEQUENCE [LARGE SCALE GENOMIC DNA]</scope>
    <source>
        <strain evidence="2">PL17</strain>
    </source>
</reference>
<name>A0A6M5YUC7_9BACT</name>
<proteinExistence type="predicted"/>
<organism evidence="1 2">
    <name type="scientific">Frigoriglobus tundricola</name>
    <dbReference type="NCBI Taxonomy" id="2774151"/>
    <lineage>
        <taxon>Bacteria</taxon>
        <taxon>Pseudomonadati</taxon>
        <taxon>Planctomycetota</taxon>
        <taxon>Planctomycetia</taxon>
        <taxon>Gemmatales</taxon>
        <taxon>Gemmataceae</taxon>
        <taxon>Frigoriglobus</taxon>
    </lineage>
</organism>
<accession>A0A6M5YUC7</accession>
<dbReference type="Proteomes" id="UP000503447">
    <property type="component" value="Chromosome"/>
</dbReference>
<evidence type="ECO:0000313" key="1">
    <source>
        <dbReference type="EMBL" id="QJW97024.1"/>
    </source>
</evidence>
<evidence type="ECO:0000313" key="2">
    <source>
        <dbReference type="Proteomes" id="UP000503447"/>
    </source>
</evidence>
<keyword evidence="2" id="KW-1185">Reference proteome</keyword>
<dbReference type="EMBL" id="CP053452">
    <property type="protein sequence ID" value="QJW97024.1"/>
    <property type="molecule type" value="Genomic_DNA"/>
</dbReference>
<protein>
    <submittedName>
        <fullName evidence="1">Uncharacterized protein</fullName>
    </submittedName>
</protein>
<dbReference type="KEGG" id="ftj:FTUN_4584"/>